<comment type="caution">
    <text evidence="4">The sequence shown here is derived from an EMBL/GenBank/DDBJ whole genome shotgun (WGS) entry which is preliminary data.</text>
</comment>
<feature type="signal peptide" evidence="2">
    <location>
        <begin position="1"/>
        <end position="20"/>
    </location>
</feature>
<name>A0A315ZGF3_SEDFL</name>
<dbReference type="RefSeq" id="WP_109615742.1">
    <property type="nucleotide sequence ID" value="NZ_QGDO01000001.1"/>
</dbReference>
<feature type="chain" id="PRO_5016234072" evidence="2">
    <location>
        <begin position="21"/>
        <end position="193"/>
    </location>
</feature>
<evidence type="ECO:0000256" key="1">
    <source>
        <dbReference type="ARBA" id="ARBA00022729"/>
    </source>
</evidence>
<proteinExistence type="predicted"/>
<protein>
    <submittedName>
        <fullName evidence="4">Outer membrane protein with beta-barrel domain</fullName>
    </submittedName>
</protein>
<organism evidence="4 5">
    <name type="scientific">Sediminitomix flava</name>
    <dbReference type="NCBI Taxonomy" id="379075"/>
    <lineage>
        <taxon>Bacteria</taxon>
        <taxon>Pseudomonadati</taxon>
        <taxon>Bacteroidota</taxon>
        <taxon>Cytophagia</taxon>
        <taxon>Cytophagales</taxon>
        <taxon>Flammeovirgaceae</taxon>
        <taxon>Sediminitomix</taxon>
    </lineage>
</organism>
<gene>
    <name evidence="4" type="ORF">BC781_101583</name>
</gene>
<sequence>MKNLLSTLVALFVVVNLSQAQTFSIGTSAVYGDDIEEAGFNLRGMVHLDKHIGLVAEYTTFHQHDEIAHHELEQKRLWEINLNAEYNIHLLKHLGIYPLVGLNYSHELEDIHELTGAETHSYTAQNHDSHHEINSFGMNLGAGIHYELGHFEPFVEYGHLFSDLPQNVFSVGLMYHIGNHHHKPHTKHKHHNI</sequence>
<evidence type="ECO:0000256" key="2">
    <source>
        <dbReference type="SAM" id="SignalP"/>
    </source>
</evidence>
<feature type="domain" description="Outer membrane protein beta-barrel" evidence="3">
    <location>
        <begin position="31"/>
        <end position="176"/>
    </location>
</feature>
<accession>A0A315ZGF3</accession>
<evidence type="ECO:0000259" key="3">
    <source>
        <dbReference type="Pfam" id="PF13505"/>
    </source>
</evidence>
<evidence type="ECO:0000313" key="4">
    <source>
        <dbReference type="EMBL" id="PWJ44233.1"/>
    </source>
</evidence>
<dbReference type="SUPFAM" id="SSF56925">
    <property type="entry name" value="OMPA-like"/>
    <property type="match status" value="1"/>
</dbReference>
<dbReference type="InterPro" id="IPR027385">
    <property type="entry name" value="Beta-barrel_OMP"/>
</dbReference>
<dbReference type="Pfam" id="PF13505">
    <property type="entry name" value="OMP_b-brl"/>
    <property type="match status" value="1"/>
</dbReference>
<dbReference type="AlphaFoldDB" id="A0A315ZGF3"/>
<keyword evidence="5" id="KW-1185">Reference proteome</keyword>
<reference evidence="4 5" key="1">
    <citation type="submission" date="2018-03" db="EMBL/GenBank/DDBJ databases">
        <title>Genomic Encyclopedia of Archaeal and Bacterial Type Strains, Phase II (KMG-II): from individual species to whole genera.</title>
        <authorList>
            <person name="Goeker M."/>
        </authorList>
    </citation>
    <scope>NUCLEOTIDE SEQUENCE [LARGE SCALE GENOMIC DNA]</scope>
    <source>
        <strain evidence="4 5">DSM 28229</strain>
    </source>
</reference>
<dbReference type="InterPro" id="IPR011250">
    <property type="entry name" value="OMP/PagP_B-barrel"/>
</dbReference>
<dbReference type="EMBL" id="QGDO01000001">
    <property type="protein sequence ID" value="PWJ44233.1"/>
    <property type="molecule type" value="Genomic_DNA"/>
</dbReference>
<dbReference type="Proteomes" id="UP000245535">
    <property type="component" value="Unassembled WGS sequence"/>
</dbReference>
<dbReference type="Gene3D" id="2.40.160.20">
    <property type="match status" value="1"/>
</dbReference>
<dbReference type="OrthoDB" id="1163183at2"/>
<evidence type="ECO:0000313" key="5">
    <source>
        <dbReference type="Proteomes" id="UP000245535"/>
    </source>
</evidence>
<keyword evidence="1 2" id="KW-0732">Signal</keyword>